<dbReference type="Pfam" id="PF00094">
    <property type="entry name" value="VWD"/>
    <property type="match status" value="1"/>
</dbReference>
<dbReference type="InterPro" id="IPR049883">
    <property type="entry name" value="NOTCH1_EGF-like"/>
</dbReference>
<dbReference type="PANTHER" id="PTHR11339">
    <property type="entry name" value="EXTRACELLULAR MATRIX GLYCOPROTEIN RELATED"/>
    <property type="match status" value="1"/>
</dbReference>
<name>A0A0B7B9B8_9EUPU</name>
<keyword evidence="3" id="KW-0325">Glycoprotein</keyword>
<organism evidence="8">
    <name type="scientific">Arion vulgaris</name>
    <dbReference type="NCBI Taxonomy" id="1028688"/>
    <lineage>
        <taxon>Eukaryota</taxon>
        <taxon>Metazoa</taxon>
        <taxon>Spiralia</taxon>
        <taxon>Lophotrochozoa</taxon>
        <taxon>Mollusca</taxon>
        <taxon>Gastropoda</taxon>
        <taxon>Heterobranchia</taxon>
        <taxon>Euthyneura</taxon>
        <taxon>Panpulmonata</taxon>
        <taxon>Eupulmonata</taxon>
        <taxon>Stylommatophora</taxon>
        <taxon>Helicina</taxon>
        <taxon>Arionoidea</taxon>
        <taxon>Arionidae</taxon>
        <taxon>Arion</taxon>
    </lineage>
</organism>
<dbReference type="InterPro" id="IPR001881">
    <property type="entry name" value="EGF-like_Ca-bd_dom"/>
</dbReference>
<dbReference type="CDD" id="cd00054">
    <property type="entry name" value="EGF_CA"/>
    <property type="match status" value="1"/>
</dbReference>
<dbReference type="PROSITE" id="PS51233">
    <property type="entry name" value="VWFD"/>
    <property type="match status" value="1"/>
</dbReference>
<dbReference type="InterPro" id="IPR050780">
    <property type="entry name" value="Mucin_vWF_Thrombospondin_sf"/>
</dbReference>
<comment type="caution">
    <text evidence="4">Lacks conserved residue(s) required for the propagation of feature annotation.</text>
</comment>
<dbReference type="SMART" id="SM00181">
    <property type="entry name" value="EGF"/>
    <property type="match status" value="2"/>
</dbReference>
<feature type="compositionally biased region" description="Low complexity" evidence="5">
    <location>
        <begin position="1257"/>
        <end position="1267"/>
    </location>
</feature>
<evidence type="ECO:0000256" key="2">
    <source>
        <dbReference type="ARBA" id="ARBA00023157"/>
    </source>
</evidence>
<dbReference type="Gene3D" id="2.10.25.10">
    <property type="entry name" value="Laminin"/>
    <property type="match status" value="1"/>
</dbReference>
<dbReference type="SUPFAM" id="SSF57567">
    <property type="entry name" value="Serine protease inhibitors"/>
    <property type="match status" value="1"/>
</dbReference>
<dbReference type="InterPro" id="IPR001846">
    <property type="entry name" value="VWF_type-D"/>
</dbReference>
<gene>
    <name evidence="8" type="primary">ORF172104</name>
</gene>
<dbReference type="PANTHER" id="PTHR11339:SF402">
    <property type="entry name" value="VWFD DOMAIN-CONTAINING PROTEIN"/>
    <property type="match status" value="1"/>
</dbReference>
<protein>
    <submittedName>
        <fullName evidence="8">Uncharacterized protein</fullName>
    </submittedName>
</protein>
<dbReference type="PROSITE" id="PS50026">
    <property type="entry name" value="EGF_3"/>
    <property type="match status" value="1"/>
</dbReference>
<evidence type="ECO:0000259" key="6">
    <source>
        <dbReference type="PROSITE" id="PS50026"/>
    </source>
</evidence>
<keyword evidence="1 4" id="KW-0245">EGF-like domain</keyword>
<dbReference type="InterPro" id="IPR000152">
    <property type="entry name" value="EGF-type_Asp/Asn_hydroxyl_site"/>
</dbReference>
<dbReference type="GO" id="GO:0005509">
    <property type="term" value="F:calcium ion binding"/>
    <property type="evidence" value="ECO:0007669"/>
    <property type="project" value="InterPro"/>
</dbReference>
<dbReference type="SUPFAM" id="SSF57196">
    <property type="entry name" value="EGF/Laminin"/>
    <property type="match status" value="1"/>
</dbReference>
<feature type="domain" description="VWFD" evidence="7">
    <location>
        <begin position="348"/>
        <end position="544"/>
    </location>
</feature>
<feature type="region of interest" description="Disordered" evidence="5">
    <location>
        <begin position="1252"/>
        <end position="1289"/>
    </location>
</feature>
<dbReference type="InterPro" id="IPR036084">
    <property type="entry name" value="Ser_inhib-like_sf"/>
</dbReference>
<dbReference type="PROSITE" id="PS01187">
    <property type="entry name" value="EGF_CA"/>
    <property type="match status" value="1"/>
</dbReference>
<evidence type="ECO:0000256" key="4">
    <source>
        <dbReference type="PROSITE-ProRule" id="PRU00076"/>
    </source>
</evidence>
<accession>A0A0B7B9B8</accession>
<reference evidence="8" key="1">
    <citation type="submission" date="2014-12" db="EMBL/GenBank/DDBJ databases">
        <title>Insight into the proteome of Arion vulgaris.</title>
        <authorList>
            <person name="Aradska J."/>
            <person name="Bulat T."/>
            <person name="Smidak R."/>
            <person name="Sarate P."/>
            <person name="Gangsoo J."/>
            <person name="Sialana F."/>
            <person name="Bilban M."/>
            <person name="Lubec G."/>
        </authorList>
    </citation>
    <scope>NUCLEOTIDE SEQUENCE</scope>
    <source>
        <tissue evidence="8">Skin</tissue>
    </source>
</reference>
<evidence type="ECO:0000256" key="1">
    <source>
        <dbReference type="ARBA" id="ARBA00022536"/>
    </source>
</evidence>
<proteinExistence type="predicted"/>
<dbReference type="Pfam" id="PF07645">
    <property type="entry name" value="EGF_CA"/>
    <property type="match status" value="1"/>
</dbReference>
<feature type="compositionally biased region" description="Polar residues" evidence="5">
    <location>
        <begin position="1275"/>
        <end position="1289"/>
    </location>
</feature>
<evidence type="ECO:0000313" key="8">
    <source>
        <dbReference type="EMBL" id="CEK89633.1"/>
    </source>
</evidence>
<keyword evidence="2" id="KW-1015">Disulfide bond</keyword>
<dbReference type="InterPro" id="IPR000742">
    <property type="entry name" value="EGF"/>
</dbReference>
<sequence>MDFEESNDYCGSLNATLARFDNSLDKHLLSFVEKSSSIDSLKLSAAPTFMMCSIGRECQIASGKKALRCESEETVNGCKSPCSISEDGRFLNAANCSLGKFVVDLVSSSSDQVLDKALNFFIGGNAAIMSHNIAPGSIISSLLPPRLLVSDNRVSTTGCFQVQSNSQGKAVVAPHINCESKARAVCEIELTNDNDDKEPSVGIDVEPPHSVDTGFEDVKGATSALDFWLKLQQSGRLDFTCPKFHSIQCMVKKITGETVIVGNSTKLPSVTCAVNKIACLGLDVDCSTLQARVFCKQGGDHCKDFEKLNVIPCTGGQKCIPTAVGFKCRCSEGLDFNTVTKKCETKTGICTVRNGPTIQTFGGVELHLRSDCGFLLAGNSHLLQFKNSPNFNVVVKFNKLGPNENVHTISEVIITLVNIISSRCGSEGKQKFVITVRPGAESFIVNDHDSQESYHEKDIISAVITQNVFGLNAPLVGLTVTVNSKEVSVSVSESVGQNIDGICGKGYPAILTYKDGRTYTHTNETDSQLFSFAADFISGNDSCSLPKAPVKRDYCTDAAHQSLVSAQCEVFRSLNNSLKAIFLTTSDDRNHVYERCLKAACHEQTVQDVVCRLSKILADRSRDHFNVHHIWRTNSFCPLQCTNGEVYTLDALNQPWCGGSLINSGGLEHPKREGCACPNGQVRQNNRCVKKLDCGCVTNTDQGLLSTVVRLNEEILQPGCQEKLTCRKCECGTNQLVSSVAYLPRNAICRSTFPIKIECLPGYKLNKNGTVCEVEVAVCAYGFILRGGLCIDVNINTTVWKGSADNCNKKNGKLLQWNTQVYLDILKLIVKENVNISCLHLSGRATIVSITGNVVQVKHSLRPEERGRIEWANYDLLNSSLTSFTIYEGASQDEFRVGTNVTFAASNVRSNIQISVVPPHQKCASACEQHNIPDKDLVYTPICERSSDESILGPNCLKCPNPRNTRCVKGSNSDRNSTVIEKCEISKSGRPFFCLKNDCLKYSTEDLCHPDADECTSGHHSCGPNSKCINTIGSYTCTCELSHPLRIKETCKKAQTCTLSALTRSNDYSISVTGLSGIKGLFNYNCKVELISSCKKIIPGLLNIDIYVLIRHTEDAVIITFAGHFVNPETGVTWGFEISKDNLDEGSILHGSTTTEYTKALAGFIDAVSGFHINSPSRGVVSITSADNRIHIDFTYAAPLLNVQITLSEEYTKPCGLCGIDPVISDGDIILSTDEIDAISVEAFAKCRPRVSPSLPPATVTPTTRSPTTDHETTRNPTTAHETTRSPTT</sequence>
<dbReference type="EMBL" id="HACG01042768">
    <property type="protein sequence ID" value="CEK89633.1"/>
    <property type="molecule type" value="Transcribed_RNA"/>
</dbReference>
<dbReference type="SMART" id="SM00179">
    <property type="entry name" value="EGF_CA"/>
    <property type="match status" value="2"/>
</dbReference>
<evidence type="ECO:0000256" key="5">
    <source>
        <dbReference type="SAM" id="MobiDB-lite"/>
    </source>
</evidence>
<evidence type="ECO:0000256" key="3">
    <source>
        <dbReference type="ARBA" id="ARBA00023180"/>
    </source>
</evidence>
<feature type="domain" description="EGF-like" evidence="6">
    <location>
        <begin position="1011"/>
        <end position="1052"/>
    </location>
</feature>
<dbReference type="InterPro" id="IPR018097">
    <property type="entry name" value="EGF_Ca-bd_CS"/>
</dbReference>
<feature type="non-terminal residue" evidence="8">
    <location>
        <position position="1289"/>
    </location>
</feature>
<evidence type="ECO:0000259" key="7">
    <source>
        <dbReference type="PROSITE" id="PS51233"/>
    </source>
</evidence>
<dbReference type="PROSITE" id="PS00010">
    <property type="entry name" value="ASX_HYDROXYL"/>
    <property type="match status" value="1"/>
</dbReference>